<evidence type="ECO:0000256" key="7">
    <source>
        <dbReference type="RuleBase" id="RU363032"/>
    </source>
</evidence>
<keyword evidence="2 7" id="KW-0813">Transport</keyword>
<dbReference type="Proteomes" id="UP000250369">
    <property type="component" value="Unassembled WGS sequence"/>
</dbReference>
<feature type="transmembrane region" description="Helical" evidence="7">
    <location>
        <begin position="179"/>
        <end position="204"/>
    </location>
</feature>
<keyword evidence="6 7" id="KW-0472">Membrane</keyword>
<evidence type="ECO:0000256" key="6">
    <source>
        <dbReference type="ARBA" id="ARBA00023136"/>
    </source>
</evidence>
<reference evidence="9 10" key="1">
    <citation type="journal article" date="2009" name="Int. J. Syst. Evol. Microbiol.">
        <title>Paenibacillus contaminans sp. nov., isolated from a contaminated laboratory plate.</title>
        <authorList>
            <person name="Chou J.H."/>
            <person name="Lee J.H."/>
            <person name="Lin M.C."/>
            <person name="Chang P.S."/>
            <person name="Arun A.B."/>
            <person name="Young C.C."/>
            <person name="Chen W.M."/>
        </authorList>
    </citation>
    <scope>NUCLEOTIDE SEQUENCE [LARGE SCALE GENOMIC DNA]</scope>
    <source>
        <strain evidence="9 10">CKOBP-6</strain>
    </source>
</reference>
<dbReference type="Gene3D" id="1.10.3720.10">
    <property type="entry name" value="MetI-like"/>
    <property type="match status" value="1"/>
</dbReference>
<feature type="transmembrane region" description="Helical" evidence="7">
    <location>
        <begin position="107"/>
        <end position="131"/>
    </location>
</feature>
<dbReference type="PANTHER" id="PTHR43744:SF9">
    <property type="entry name" value="POLYGALACTURONAN_RHAMNOGALACTURONAN TRANSPORT SYSTEM PERMEASE PROTEIN YTCP"/>
    <property type="match status" value="1"/>
</dbReference>
<feature type="domain" description="ABC transmembrane type-1" evidence="8">
    <location>
        <begin position="71"/>
        <end position="270"/>
    </location>
</feature>
<dbReference type="PANTHER" id="PTHR43744">
    <property type="entry name" value="ABC TRANSPORTER PERMEASE PROTEIN MG189-RELATED-RELATED"/>
    <property type="match status" value="1"/>
</dbReference>
<feature type="transmembrane region" description="Helical" evidence="7">
    <location>
        <begin position="137"/>
        <end position="158"/>
    </location>
</feature>
<dbReference type="InterPro" id="IPR000515">
    <property type="entry name" value="MetI-like"/>
</dbReference>
<accession>A0A329MT16</accession>
<proteinExistence type="inferred from homology"/>
<keyword evidence="5 7" id="KW-1133">Transmembrane helix</keyword>
<evidence type="ECO:0000256" key="4">
    <source>
        <dbReference type="ARBA" id="ARBA00022692"/>
    </source>
</evidence>
<name>A0A329MT16_9BACL</name>
<dbReference type="RefSeq" id="WP_113029063.1">
    <property type="nucleotide sequence ID" value="NZ_QMFB01000001.1"/>
</dbReference>
<keyword evidence="3" id="KW-1003">Cell membrane</keyword>
<evidence type="ECO:0000313" key="9">
    <source>
        <dbReference type="EMBL" id="RAV22954.1"/>
    </source>
</evidence>
<feature type="transmembrane region" description="Helical" evidence="7">
    <location>
        <begin position="75"/>
        <end position="95"/>
    </location>
</feature>
<dbReference type="Pfam" id="PF00528">
    <property type="entry name" value="BPD_transp_1"/>
    <property type="match status" value="1"/>
</dbReference>
<comment type="caution">
    <text evidence="9">The sequence shown here is derived from an EMBL/GenBank/DDBJ whole genome shotgun (WGS) entry which is preliminary data.</text>
</comment>
<dbReference type="EMBL" id="QMFB01000001">
    <property type="protein sequence ID" value="RAV22954.1"/>
    <property type="molecule type" value="Genomic_DNA"/>
</dbReference>
<evidence type="ECO:0000259" key="8">
    <source>
        <dbReference type="PROSITE" id="PS50928"/>
    </source>
</evidence>
<comment type="similarity">
    <text evidence="7">Belongs to the binding-protein-dependent transport system permease family.</text>
</comment>
<feature type="transmembrane region" description="Helical" evidence="7">
    <location>
        <begin position="12"/>
        <end position="34"/>
    </location>
</feature>
<dbReference type="SUPFAM" id="SSF161098">
    <property type="entry name" value="MetI-like"/>
    <property type="match status" value="1"/>
</dbReference>
<dbReference type="GO" id="GO:0055085">
    <property type="term" value="P:transmembrane transport"/>
    <property type="evidence" value="ECO:0007669"/>
    <property type="project" value="InterPro"/>
</dbReference>
<evidence type="ECO:0000256" key="1">
    <source>
        <dbReference type="ARBA" id="ARBA00004651"/>
    </source>
</evidence>
<evidence type="ECO:0000256" key="2">
    <source>
        <dbReference type="ARBA" id="ARBA00022448"/>
    </source>
</evidence>
<gene>
    <name evidence="9" type="ORF">DQG23_01755</name>
</gene>
<feature type="transmembrane region" description="Helical" evidence="7">
    <location>
        <begin position="255"/>
        <end position="276"/>
    </location>
</feature>
<comment type="subcellular location">
    <subcellularLocation>
        <location evidence="1 7">Cell membrane</location>
        <topology evidence="1 7">Multi-pass membrane protein</topology>
    </subcellularLocation>
</comment>
<dbReference type="InterPro" id="IPR035906">
    <property type="entry name" value="MetI-like_sf"/>
</dbReference>
<dbReference type="AlphaFoldDB" id="A0A329MT16"/>
<evidence type="ECO:0000256" key="5">
    <source>
        <dbReference type="ARBA" id="ARBA00022989"/>
    </source>
</evidence>
<sequence>MIKRRSPLGFMNAFLLFMLGLMTVYPFYNIYVYAFNEGLDSLKGVLYVWPRKFTFDNIVKALTQEGIMAAFQLSVLRTAVGTLLTLVCSSSLAYAMTRREIKGYRFFSTYFFITFIFSGGLIPFYIMIVKLHLYDTFWVLVLPGIYSFWYMIIFRTFFDSIPKALSEAAAVEGASFMHIFVRIMVPLSKPVYATIGLLAGVNYWNDWFAGLFFVKKASLLPLQSLLQKVMNQTDMISKFGLVPGDNTLTQTVTPYSIKLAIVVISITPIILVYPFLQKYFAKGMMLGSIKG</sequence>
<dbReference type="CDD" id="cd06261">
    <property type="entry name" value="TM_PBP2"/>
    <property type="match status" value="1"/>
</dbReference>
<protein>
    <submittedName>
        <fullName evidence="9">Carbohydrate ABC transporter permease</fullName>
    </submittedName>
</protein>
<organism evidence="9 10">
    <name type="scientific">Paenibacillus contaminans</name>
    <dbReference type="NCBI Taxonomy" id="450362"/>
    <lineage>
        <taxon>Bacteria</taxon>
        <taxon>Bacillati</taxon>
        <taxon>Bacillota</taxon>
        <taxon>Bacilli</taxon>
        <taxon>Bacillales</taxon>
        <taxon>Paenibacillaceae</taxon>
        <taxon>Paenibacillus</taxon>
    </lineage>
</organism>
<evidence type="ECO:0000256" key="3">
    <source>
        <dbReference type="ARBA" id="ARBA00022475"/>
    </source>
</evidence>
<dbReference type="OrthoDB" id="9810086at2"/>
<keyword evidence="10" id="KW-1185">Reference proteome</keyword>
<keyword evidence="4 7" id="KW-0812">Transmembrane</keyword>
<evidence type="ECO:0000313" key="10">
    <source>
        <dbReference type="Proteomes" id="UP000250369"/>
    </source>
</evidence>
<dbReference type="PROSITE" id="PS50928">
    <property type="entry name" value="ABC_TM1"/>
    <property type="match status" value="1"/>
</dbReference>
<dbReference type="GO" id="GO:0005886">
    <property type="term" value="C:plasma membrane"/>
    <property type="evidence" value="ECO:0007669"/>
    <property type="project" value="UniProtKB-SubCell"/>
</dbReference>